<dbReference type="CDD" id="cd00449">
    <property type="entry name" value="PLPDE_IV"/>
    <property type="match status" value="1"/>
</dbReference>
<reference evidence="10" key="1">
    <citation type="journal article" date="2019" name="Int. J. Syst. Evol. Microbiol.">
        <title>The Global Catalogue of Microorganisms (GCM) 10K type strain sequencing project: providing services to taxonomists for standard genome sequencing and annotation.</title>
        <authorList>
            <consortium name="The Broad Institute Genomics Platform"/>
            <consortium name="The Broad Institute Genome Sequencing Center for Infectious Disease"/>
            <person name="Wu L."/>
            <person name="Ma J."/>
        </authorList>
    </citation>
    <scope>NUCLEOTIDE SEQUENCE [LARGE SCALE GENOMIC DNA]</scope>
    <source>
        <strain evidence="10">CGMCC 1.15407</strain>
    </source>
</reference>
<dbReference type="PANTHER" id="PTHR42743:SF11">
    <property type="entry name" value="AMINODEOXYCHORISMATE LYASE"/>
    <property type="match status" value="1"/>
</dbReference>
<dbReference type="InterPro" id="IPR043132">
    <property type="entry name" value="BCAT-like_C"/>
</dbReference>
<evidence type="ECO:0000256" key="2">
    <source>
        <dbReference type="ARBA" id="ARBA00004931"/>
    </source>
</evidence>
<comment type="pathway">
    <text evidence="3">Amino-acid biosynthesis; L-leucine biosynthesis; L-leucine from 3-methyl-2-oxobutanoate: step 4/4.</text>
</comment>
<comment type="pathway">
    <text evidence="2">Amino-acid biosynthesis; L-valine biosynthesis; L-valine from pyruvate: step 4/4.</text>
</comment>
<keyword evidence="9" id="KW-0808">Transferase</keyword>
<comment type="similarity">
    <text evidence="4">Belongs to the class-IV pyridoxal-phosphate-dependent aminotransferase family.</text>
</comment>
<proteinExistence type="inferred from homology"/>
<keyword evidence="10" id="KW-1185">Reference proteome</keyword>
<dbReference type="InterPro" id="IPR001544">
    <property type="entry name" value="Aminotrans_IV"/>
</dbReference>
<dbReference type="Proteomes" id="UP000647339">
    <property type="component" value="Unassembled WGS sequence"/>
</dbReference>
<comment type="catalytic activity">
    <reaction evidence="7">
        <text>L-isoleucine + 2-oxoglutarate = (S)-3-methyl-2-oxopentanoate + L-glutamate</text>
        <dbReference type="Rhea" id="RHEA:24801"/>
        <dbReference type="ChEBI" id="CHEBI:16810"/>
        <dbReference type="ChEBI" id="CHEBI:29985"/>
        <dbReference type="ChEBI" id="CHEBI:35146"/>
        <dbReference type="ChEBI" id="CHEBI:58045"/>
        <dbReference type="EC" id="2.6.1.42"/>
    </reaction>
</comment>
<dbReference type="Pfam" id="PF01063">
    <property type="entry name" value="Aminotran_4"/>
    <property type="match status" value="1"/>
</dbReference>
<comment type="catalytic activity">
    <reaction evidence="8">
        <text>L-leucine + 2-oxoglutarate = 4-methyl-2-oxopentanoate + L-glutamate</text>
        <dbReference type="Rhea" id="RHEA:18321"/>
        <dbReference type="ChEBI" id="CHEBI:16810"/>
        <dbReference type="ChEBI" id="CHEBI:17865"/>
        <dbReference type="ChEBI" id="CHEBI:29985"/>
        <dbReference type="ChEBI" id="CHEBI:57427"/>
        <dbReference type="EC" id="2.6.1.42"/>
    </reaction>
</comment>
<dbReference type="SUPFAM" id="SSF56752">
    <property type="entry name" value="D-aminoacid aminotransferase-like PLP-dependent enzymes"/>
    <property type="match status" value="1"/>
</dbReference>
<comment type="catalytic activity">
    <reaction evidence="6">
        <text>L-valine + 2-oxoglutarate = 3-methyl-2-oxobutanoate + L-glutamate</text>
        <dbReference type="Rhea" id="RHEA:24813"/>
        <dbReference type="ChEBI" id="CHEBI:11851"/>
        <dbReference type="ChEBI" id="CHEBI:16810"/>
        <dbReference type="ChEBI" id="CHEBI:29985"/>
        <dbReference type="ChEBI" id="CHEBI:57762"/>
        <dbReference type="EC" id="2.6.1.42"/>
    </reaction>
</comment>
<evidence type="ECO:0000256" key="3">
    <source>
        <dbReference type="ARBA" id="ARBA00005072"/>
    </source>
</evidence>
<evidence type="ECO:0000313" key="10">
    <source>
        <dbReference type="Proteomes" id="UP000647339"/>
    </source>
</evidence>
<comment type="pathway">
    <text evidence="1">Amino-acid biosynthesis; L-isoleucine biosynthesis; L-isoleucine from 2-oxobutanoate: step 4/4.</text>
</comment>
<keyword evidence="9" id="KW-0032">Aminotransferase</keyword>
<dbReference type="InterPro" id="IPR043131">
    <property type="entry name" value="BCAT-like_N"/>
</dbReference>
<comment type="caution">
    <text evidence="9">The sequence shown here is derived from an EMBL/GenBank/DDBJ whole genome shotgun (WGS) entry which is preliminary data.</text>
</comment>
<dbReference type="GO" id="GO:0008483">
    <property type="term" value="F:transaminase activity"/>
    <property type="evidence" value="ECO:0007669"/>
    <property type="project" value="UniProtKB-KW"/>
</dbReference>
<dbReference type="RefSeq" id="WP_308421158.1">
    <property type="nucleotide sequence ID" value="NZ_BMIU01000018.1"/>
</dbReference>
<dbReference type="Gene3D" id="3.30.470.10">
    <property type="match status" value="1"/>
</dbReference>
<evidence type="ECO:0000256" key="6">
    <source>
        <dbReference type="ARBA" id="ARBA00048212"/>
    </source>
</evidence>
<sequence>MNTTISGKTINANKEFMKPFCFAGDNIVDSEKASLHPLDIGLIRGYAVFDFFRTVDYVPLFLEDYLDRFVQSAAKAHLHLPFDENQLKRIVLELIEKNDLKQGGIRMILSGGVAENHFSPDHGSLFIFCEELLMPSNEKYSKGVHLLTAEYIRPIPEIKTTNYALPVYLSANWKANGAEDVLYYANGVVSESSRSNVFIVKKDVISTPQSNILKGITRKNILELAPHTQIRDITLEEVMAADEVFMSSTTKRILPITKIDHKPIGTGEVGKHTLRLMDLFKNMENEKAL</sequence>
<gene>
    <name evidence="9" type="ORF">GCM10011339_32830</name>
</gene>
<evidence type="ECO:0000256" key="8">
    <source>
        <dbReference type="ARBA" id="ARBA00049229"/>
    </source>
</evidence>
<evidence type="ECO:0000256" key="7">
    <source>
        <dbReference type="ARBA" id="ARBA00048798"/>
    </source>
</evidence>
<dbReference type="Gene3D" id="3.20.10.10">
    <property type="entry name" value="D-amino Acid Aminotransferase, subunit A, domain 2"/>
    <property type="match status" value="1"/>
</dbReference>
<evidence type="ECO:0000313" key="9">
    <source>
        <dbReference type="EMBL" id="GGF41716.1"/>
    </source>
</evidence>
<evidence type="ECO:0000256" key="5">
    <source>
        <dbReference type="ARBA" id="ARBA00013053"/>
    </source>
</evidence>
<dbReference type="EMBL" id="BMIU01000018">
    <property type="protein sequence ID" value="GGF41716.1"/>
    <property type="molecule type" value="Genomic_DNA"/>
</dbReference>
<dbReference type="InterPro" id="IPR050571">
    <property type="entry name" value="Class-IV_PLP-Dep_Aminotrnsfr"/>
</dbReference>
<protein>
    <recommendedName>
        <fullName evidence="5">branched-chain-amino-acid transaminase</fullName>
        <ecNumber evidence="5">2.6.1.42</ecNumber>
    </recommendedName>
</protein>
<dbReference type="PANTHER" id="PTHR42743">
    <property type="entry name" value="AMINO-ACID AMINOTRANSFERASE"/>
    <property type="match status" value="1"/>
</dbReference>
<organism evidence="9 10">
    <name type="scientific">Echinicola rosea</name>
    <dbReference type="NCBI Taxonomy" id="1807691"/>
    <lineage>
        <taxon>Bacteria</taxon>
        <taxon>Pseudomonadati</taxon>
        <taxon>Bacteroidota</taxon>
        <taxon>Cytophagia</taxon>
        <taxon>Cytophagales</taxon>
        <taxon>Cyclobacteriaceae</taxon>
        <taxon>Echinicola</taxon>
    </lineage>
</organism>
<name>A0ABQ1V7N2_9BACT</name>
<dbReference type="InterPro" id="IPR036038">
    <property type="entry name" value="Aminotransferase-like"/>
</dbReference>
<evidence type="ECO:0000256" key="4">
    <source>
        <dbReference type="ARBA" id="ARBA00009320"/>
    </source>
</evidence>
<dbReference type="EC" id="2.6.1.42" evidence="5"/>
<accession>A0ABQ1V7N2</accession>
<evidence type="ECO:0000256" key="1">
    <source>
        <dbReference type="ARBA" id="ARBA00004824"/>
    </source>
</evidence>